<accession>Q2SJ78</accession>
<feature type="signal peptide" evidence="1">
    <location>
        <begin position="1"/>
        <end position="22"/>
    </location>
</feature>
<proteinExistence type="predicted"/>
<name>Q2SJ78_HAHCH</name>
<evidence type="ECO:0000313" key="4">
    <source>
        <dbReference type="Proteomes" id="UP000000238"/>
    </source>
</evidence>
<dbReference type="EMBL" id="CP000155">
    <property type="protein sequence ID" value="ABC29296.1"/>
    <property type="molecule type" value="Genomic_DNA"/>
</dbReference>
<dbReference type="OrthoDB" id="9803781at2"/>
<feature type="chain" id="PRO_5004215106" description="Uncharacterized protein TP-0789 domain-containing protein" evidence="1">
    <location>
        <begin position="23"/>
        <end position="284"/>
    </location>
</feature>
<dbReference type="Gene3D" id="2.50.20.10">
    <property type="entry name" value="Lipoprotein localisation LolA/LolB/LppX"/>
    <property type="match status" value="1"/>
</dbReference>
<gene>
    <name evidence="3" type="ordered locus">HCH_02492</name>
</gene>
<dbReference type="STRING" id="349521.HCH_02492"/>
<evidence type="ECO:0000313" key="3">
    <source>
        <dbReference type="EMBL" id="ABC29296.1"/>
    </source>
</evidence>
<dbReference type="Pfam" id="PF17131">
    <property type="entry name" value="LolA_like"/>
    <property type="match status" value="1"/>
</dbReference>
<dbReference type="eggNOG" id="COG2834">
    <property type="taxonomic scope" value="Bacteria"/>
</dbReference>
<dbReference type="KEGG" id="hch:HCH_02492"/>
<dbReference type="RefSeq" id="WP_011396365.1">
    <property type="nucleotide sequence ID" value="NC_007645.1"/>
</dbReference>
<dbReference type="Proteomes" id="UP000000238">
    <property type="component" value="Chromosome"/>
</dbReference>
<dbReference type="AlphaFoldDB" id="Q2SJ78"/>
<keyword evidence="1" id="KW-0732">Signal</keyword>
<dbReference type="InterPro" id="IPR033399">
    <property type="entry name" value="TP_0789-like"/>
</dbReference>
<dbReference type="CDD" id="cd16329">
    <property type="entry name" value="LolA_like"/>
    <property type="match status" value="1"/>
</dbReference>
<feature type="domain" description="Uncharacterized protein TP-0789" evidence="2">
    <location>
        <begin position="98"/>
        <end position="274"/>
    </location>
</feature>
<keyword evidence="4" id="KW-1185">Reference proteome</keyword>
<evidence type="ECO:0000256" key="1">
    <source>
        <dbReference type="SAM" id="SignalP"/>
    </source>
</evidence>
<protein>
    <recommendedName>
        <fullName evidence="2">Uncharacterized protein TP-0789 domain-containing protein</fullName>
    </recommendedName>
</protein>
<dbReference type="HOGENOM" id="CLU_074356_1_1_6"/>
<evidence type="ECO:0000259" key="2">
    <source>
        <dbReference type="Pfam" id="PF17131"/>
    </source>
</evidence>
<sequence length="284" mass="32481">MQKGALSIAFLTAALTAGAVQAGNYNEKNISGYLDPIAALHQSPSQKKGLEIYTHQYLIDEGWTSTEARMEMTLVDAQGRTSKRLVIKKMMEETGVPDKTIGIFVEPNDIKGTVMLTFEQSEGADNQWLFMPTIKRTKKINAQNKSGSFVGSEFSWEDISTTELSKYTYNLLSETPDYWVVERTPVYGYSGYSKQITHVDKSNYQTSYIEFYDAKGDLLKTLKMTDWNKYEGRFWRPKHFEMVNLQNKKQTILQLSDYVFGEADSGEFNSFNLSRVSNDTLRRF</sequence>
<reference evidence="3 4" key="1">
    <citation type="journal article" date="2005" name="Nucleic Acids Res.">
        <title>Genomic blueprint of Hahella chejuensis, a marine microbe producing an algicidal agent.</title>
        <authorList>
            <person name="Jeong H."/>
            <person name="Yim J.H."/>
            <person name="Lee C."/>
            <person name="Choi S.-H."/>
            <person name="Park Y.K."/>
            <person name="Yoon S.H."/>
            <person name="Hur C.-G."/>
            <person name="Kang H.-Y."/>
            <person name="Kim D."/>
            <person name="Lee H.H."/>
            <person name="Park K.H."/>
            <person name="Park S.-H."/>
            <person name="Park H.-S."/>
            <person name="Lee H.K."/>
            <person name="Oh T.K."/>
            <person name="Kim J.F."/>
        </authorList>
    </citation>
    <scope>NUCLEOTIDE SEQUENCE [LARGE SCALE GENOMIC DNA]</scope>
    <source>
        <strain evidence="3 4">KCTC 2396</strain>
    </source>
</reference>
<organism evidence="3 4">
    <name type="scientific">Hahella chejuensis (strain KCTC 2396)</name>
    <dbReference type="NCBI Taxonomy" id="349521"/>
    <lineage>
        <taxon>Bacteria</taxon>
        <taxon>Pseudomonadati</taxon>
        <taxon>Pseudomonadota</taxon>
        <taxon>Gammaproteobacteria</taxon>
        <taxon>Oceanospirillales</taxon>
        <taxon>Hahellaceae</taxon>
        <taxon>Hahella</taxon>
    </lineage>
</organism>